<gene>
    <name evidence="2" type="ORF">UT12_C0010G0027</name>
</gene>
<feature type="transmembrane region" description="Helical" evidence="1">
    <location>
        <begin position="121"/>
        <end position="140"/>
    </location>
</feature>
<dbReference type="AlphaFoldDB" id="A0A0G0PK50"/>
<sequence>MKNLNLKIIQGSALKGLLGTSLLLVFYFVIVTSISGWNFAQDQFLRFWYFILVLAFGFGIQVGFYSYLKSAVHQNVSAKVVATSGATSTAAMISCCAHYLANILPILGITGLITLITQYQIQLFWAGLAANLTGILYMANKVFGFVQITRSKI</sequence>
<evidence type="ECO:0000313" key="2">
    <source>
        <dbReference type="EMBL" id="KKQ89656.1"/>
    </source>
</evidence>
<reference evidence="2 3" key="1">
    <citation type="journal article" date="2015" name="Nature">
        <title>rRNA introns, odd ribosomes, and small enigmatic genomes across a large radiation of phyla.</title>
        <authorList>
            <person name="Brown C.T."/>
            <person name="Hug L.A."/>
            <person name="Thomas B.C."/>
            <person name="Sharon I."/>
            <person name="Castelle C.J."/>
            <person name="Singh A."/>
            <person name="Wilkins M.J."/>
            <person name="Williams K.H."/>
            <person name="Banfield J.F."/>
        </authorList>
    </citation>
    <scope>NUCLEOTIDE SEQUENCE [LARGE SCALE GENOMIC DNA]</scope>
</reference>
<keyword evidence="1" id="KW-1133">Transmembrane helix</keyword>
<comment type="caution">
    <text evidence="2">The sequence shown here is derived from an EMBL/GenBank/DDBJ whole genome shotgun (WGS) entry which is preliminary data.</text>
</comment>
<dbReference type="Proteomes" id="UP000034893">
    <property type="component" value="Unassembled WGS sequence"/>
</dbReference>
<protein>
    <submittedName>
        <fullName evidence="2">Uncharacterized protein</fullName>
    </submittedName>
</protein>
<organism evidence="2 3">
    <name type="scientific">Candidatus Curtissbacteria bacterium GW2011_GWC2_38_9</name>
    <dbReference type="NCBI Taxonomy" id="1618414"/>
    <lineage>
        <taxon>Bacteria</taxon>
        <taxon>Candidatus Curtissiibacteriota</taxon>
    </lineage>
</organism>
<accession>A0A0G0PK50</accession>
<name>A0A0G0PK50_9BACT</name>
<dbReference type="EMBL" id="LBVP01000010">
    <property type="protein sequence ID" value="KKQ89656.1"/>
    <property type="molecule type" value="Genomic_DNA"/>
</dbReference>
<keyword evidence="1" id="KW-0472">Membrane</keyword>
<evidence type="ECO:0000256" key="1">
    <source>
        <dbReference type="SAM" id="Phobius"/>
    </source>
</evidence>
<feature type="transmembrane region" description="Helical" evidence="1">
    <location>
        <begin position="12"/>
        <end position="35"/>
    </location>
</feature>
<proteinExistence type="predicted"/>
<evidence type="ECO:0000313" key="3">
    <source>
        <dbReference type="Proteomes" id="UP000034893"/>
    </source>
</evidence>
<keyword evidence="1" id="KW-0812">Transmembrane</keyword>
<feature type="transmembrane region" description="Helical" evidence="1">
    <location>
        <begin position="47"/>
        <end position="68"/>
    </location>
</feature>